<proteinExistence type="predicted"/>
<keyword evidence="1" id="KW-0812">Transmembrane</keyword>
<evidence type="ECO:0000256" key="1">
    <source>
        <dbReference type="SAM" id="Phobius"/>
    </source>
</evidence>
<gene>
    <name evidence="2" type="ORF">M9Y10_044451</name>
</gene>
<evidence type="ECO:0000313" key="2">
    <source>
        <dbReference type="EMBL" id="KAK8881815.1"/>
    </source>
</evidence>
<protein>
    <submittedName>
        <fullName evidence="2">Uncharacterized protein</fullName>
    </submittedName>
</protein>
<feature type="transmembrane region" description="Helical" evidence="1">
    <location>
        <begin position="137"/>
        <end position="160"/>
    </location>
</feature>
<feature type="transmembrane region" description="Helical" evidence="1">
    <location>
        <begin position="20"/>
        <end position="41"/>
    </location>
</feature>
<accession>A0ABR2JSQ4</accession>
<feature type="transmembrane region" description="Helical" evidence="1">
    <location>
        <begin position="50"/>
        <end position="71"/>
    </location>
</feature>
<evidence type="ECO:0000313" key="3">
    <source>
        <dbReference type="Proteomes" id="UP001470230"/>
    </source>
</evidence>
<name>A0ABR2JSQ4_9EUKA</name>
<dbReference type="EMBL" id="JAPFFF010000009">
    <property type="protein sequence ID" value="KAK8881815.1"/>
    <property type="molecule type" value="Genomic_DNA"/>
</dbReference>
<keyword evidence="1" id="KW-1133">Transmembrane helix</keyword>
<keyword evidence="1" id="KW-0472">Membrane</keyword>
<keyword evidence="3" id="KW-1185">Reference proteome</keyword>
<organism evidence="2 3">
    <name type="scientific">Tritrichomonas musculus</name>
    <dbReference type="NCBI Taxonomy" id="1915356"/>
    <lineage>
        <taxon>Eukaryota</taxon>
        <taxon>Metamonada</taxon>
        <taxon>Parabasalia</taxon>
        <taxon>Tritrichomonadida</taxon>
        <taxon>Tritrichomonadidae</taxon>
        <taxon>Tritrichomonas</taxon>
    </lineage>
</organism>
<reference evidence="2 3" key="1">
    <citation type="submission" date="2024-04" db="EMBL/GenBank/DDBJ databases">
        <title>Tritrichomonas musculus Genome.</title>
        <authorList>
            <person name="Alves-Ferreira E."/>
            <person name="Grigg M."/>
            <person name="Lorenzi H."/>
            <person name="Galac M."/>
        </authorList>
    </citation>
    <scope>NUCLEOTIDE SEQUENCE [LARGE SCALE GENOMIC DNA]</scope>
    <source>
        <strain evidence="2 3">EAF2021</strain>
    </source>
</reference>
<sequence>MFLNKFFNFGETVDLSVRWIYIAFLTNIIVSFTQMIFNYIILHKNLQSRIIFLSLYSILFIVDEVFFVFAIKTSPRKFQSFSFSILTPLILFLTSVTCAILYAIKALRAINLIRVIIDFIPGMITLIFIKVAFGFCYGSSVCFILVIEDFALTILKALLLPDRYKVIKKKLD</sequence>
<feature type="transmembrane region" description="Helical" evidence="1">
    <location>
        <begin position="83"/>
        <end position="104"/>
    </location>
</feature>
<comment type="caution">
    <text evidence="2">The sequence shown here is derived from an EMBL/GenBank/DDBJ whole genome shotgun (WGS) entry which is preliminary data.</text>
</comment>
<dbReference type="Proteomes" id="UP001470230">
    <property type="component" value="Unassembled WGS sequence"/>
</dbReference>
<feature type="transmembrane region" description="Helical" evidence="1">
    <location>
        <begin position="111"/>
        <end position="131"/>
    </location>
</feature>